<proteinExistence type="inferred from homology"/>
<feature type="transmembrane region" description="Helical" evidence="7">
    <location>
        <begin position="320"/>
        <end position="341"/>
    </location>
</feature>
<keyword evidence="3 8" id="KW-0813">Transport</keyword>
<dbReference type="CDD" id="cd23110">
    <property type="entry name" value="GRP"/>
    <property type="match status" value="1"/>
</dbReference>
<feature type="transmembrane region" description="Helical" evidence="7">
    <location>
        <begin position="350"/>
        <end position="370"/>
    </location>
</feature>
<reference evidence="8 9" key="1">
    <citation type="submission" date="2019-09" db="EMBL/GenBank/DDBJ databases">
        <title>Phylogenetic characterization of a novel taxon of the genus Bifidobacterium: Bifidobacterium choloepi sp. nov.</title>
        <authorList>
            <person name="Modesto M."/>
            <person name="Satti M."/>
        </authorList>
    </citation>
    <scope>NUCLEOTIDE SEQUENCE [LARGE SCALE GENOMIC DNA]</scope>
    <source>
        <strain evidence="8 9">BRDM6</strain>
    </source>
</reference>
<feature type="transmembrane region" description="Helical" evidence="7">
    <location>
        <begin position="200"/>
        <end position="221"/>
    </location>
</feature>
<keyword evidence="4 7" id="KW-0812">Transmembrane</keyword>
<name>A0A6I5NFM5_9BIFI</name>
<feature type="transmembrane region" description="Helical" evidence="7">
    <location>
        <begin position="122"/>
        <end position="142"/>
    </location>
</feature>
<gene>
    <name evidence="8" type="ORF">F6S87_05975</name>
</gene>
<organism evidence="8 9">
    <name type="scientific">Bifidobacterium choloepi</name>
    <dbReference type="NCBI Taxonomy" id="2614131"/>
    <lineage>
        <taxon>Bacteria</taxon>
        <taxon>Bacillati</taxon>
        <taxon>Actinomycetota</taxon>
        <taxon>Actinomycetes</taxon>
        <taxon>Bifidobacteriales</taxon>
        <taxon>Bifidobacteriaceae</taxon>
        <taxon>Bifidobacterium</taxon>
    </lineage>
</organism>
<dbReference type="RefSeq" id="WP_163227741.1">
    <property type="nucleotide sequence ID" value="NZ_VYSG01000002.1"/>
</dbReference>
<evidence type="ECO:0000256" key="2">
    <source>
        <dbReference type="ARBA" id="ARBA00006117"/>
    </source>
</evidence>
<dbReference type="Pfam" id="PF06800">
    <property type="entry name" value="Sugar_transport"/>
    <property type="match status" value="2"/>
</dbReference>
<dbReference type="GO" id="GO:0015144">
    <property type="term" value="F:carbohydrate transmembrane transporter activity"/>
    <property type="evidence" value="ECO:0007669"/>
    <property type="project" value="InterPro"/>
</dbReference>
<feature type="transmembrane region" description="Helical" evidence="7">
    <location>
        <begin position="30"/>
        <end position="52"/>
    </location>
</feature>
<evidence type="ECO:0000313" key="9">
    <source>
        <dbReference type="Proteomes" id="UP000469292"/>
    </source>
</evidence>
<evidence type="ECO:0000313" key="8">
    <source>
        <dbReference type="EMBL" id="NEG70144.1"/>
    </source>
</evidence>
<dbReference type="EMBL" id="VYSG01000002">
    <property type="protein sequence ID" value="NEG70144.1"/>
    <property type="molecule type" value="Genomic_DNA"/>
</dbReference>
<evidence type="ECO:0000256" key="4">
    <source>
        <dbReference type="ARBA" id="ARBA00022692"/>
    </source>
</evidence>
<comment type="caution">
    <text evidence="8">The sequence shown here is derived from an EMBL/GenBank/DDBJ whole genome shotgun (WGS) entry which is preliminary data.</text>
</comment>
<evidence type="ECO:0000256" key="1">
    <source>
        <dbReference type="ARBA" id="ARBA00004141"/>
    </source>
</evidence>
<dbReference type="SUPFAM" id="SSF103481">
    <property type="entry name" value="Multidrug resistance efflux transporter EmrE"/>
    <property type="match status" value="2"/>
</dbReference>
<keyword evidence="3 8" id="KW-0762">Sugar transport</keyword>
<dbReference type="Gene3D" id="1.20.1250.20">
    <property type="entry name" value="MFS general substrate transporter like domains"/>
    <property type="match status" value="1"/>
</dbReference>
<protein>
    <submittedName>
        <fullName evidence="8">Glucose transporter</fullName>
    </submittedName>
</protein>
<dbReference type="AlphaFoldDB" id="A0A6I5NFM5"/>
<accession>A0A6I5NFM5</accession>
<keyword evidence="5 7" id="KW-1133">Transmembrane helix</keyword>
<dbReference type="GO" id="GO:0016020">
    <property type="term" value="C:membrane"/>
    <property type="evidence" value="ECO:0007669"/>
    <property type="project" value="UniProtKB-SubCell"/>
</dbReference>
<feature type="transmembrane region" description="Helical" evidence="7">
    <location>
        <begin position="295"/>
        <end position="314"/>
    </location>
</feature>
<dbReference type="PANTHER" id="PTHR16119">
    <property type="entry name" value="TRANSMEMBRANE PROTEIN 144"/>
    <property type="match status" value="1"/>
</dbReference>
<evidence type="ECO:0000256" key="5">
    <source>
        <dbReference type="ARBA" id="ARBA00022989"/>
    </source>
</evidence>
<keyword evidence="9" id="KW-1185">Reference proteome</keyword>
<feature type="transmembrane region" description="Helical" evidence="7">
    <location>
        <begin position="64"/>
        <end position="85"/>
    </location>
</feature>
<feature type="transmembrane region" description="Helical" evidence="7">
    <location>
        <begin position="241"/>
        <end position="265"/>
    </location>
</feature>
<dbReference type="PANTHER" id="PTHR16119:SF17">
    <property type="entry name" value="TRANSMEMBRANE PROTEIN 144"/>
    <property type="match status" value="1"/>
</dbReference>
<keyword evidence="6 7" id="KW-0472">Membrane</keyword>
<dbReference type="InterPro" id="IPR036259">
    <property type="entry name" value="MFS_trans_sf"/>
</dbReference>
<dbReference type="InterPro" id="IPR037185">
    <property type="entry name" value="EmrE-like"/>
</dbReference>
<comment type="similarity">
    <text evidence="2">Belongs to the GRP transporter (TC 2.A.7.5) family.</text>
</comment>
<sequence>MGMTIALLSALFIGSTSVVATKIGGKATQQSLGMTVGAVIFGMLTALLFVWPRAGLGYVFNPRIWLVGFVSGLFWSVGQIGQFTALKPLGVSIAMPISTAGQVIGNALMAAIVLGEWTTVRVWIVGLVSIALVTVGAVCTSAQPKSKRQRLADQALLNSELPAADAVTDLGADPTATSAITSPTSPAAPKIVSKKDFRKGLTAIAISTVGYMLYFVFPNLLHKVGFIANSVYDAPNGDGLYYMTSIVLPQSFGQIVGVLAIMGAMNCLMNRRAGRPVSPVDPNDRFFVKKTWQNIASGLVWAVGNVCIFIACASPSVGQAIATTFSQLGVIVATFGGIVVLHERKTKRQMIFIVIGCLLLVAGAILMGLFTSK</sequence>
<evidence type="ECO:0000256" key="6">
    <source>
        <dbReference type="ARBA" id="ARBA00023136"/>
    </source>
</evidence>
<dbReference type="Proteomes" id="UP000469292">
    <property type="component" value="Unassembled WGS sequence"/>
</dbReference>
<dbReference type="InterPro" id="IPR010651">
    <property type="entry name" value="Sugar_transport"/>
</dbReference>
<evidence type="ECO:0000256" key="7">
    <source>
        <dbReference type="SAM" id="Phobius"/>
    </source>
</evidence>
<evidence type="ECO:0000256" key="3">
    <source>
        <dbReference type="ARBA" id="ARBA00022597"/>
    </source>
</evidence>
<comment type="subcellular location">
    <subcellularLocation>
        <location evidence="1">Membrane</location>
        <topology evidence="1">Multi-pass membrane protein</topology>
    </subcellularLocation>
</comment>